<organism evidence="3 4">
    <name type="scientific">Mariniradius sediminis</name>
    <dbReference type="NCBI Taxonomy" id="2909237"/>
    <lineage>
        <taxon>Bacteria</taxon>
        <taxon>Pseudomonadati</taxon>
        <taxon>Bacteroidota</taxon>
        <taxon>Cytophagia</taxon>
        <taxon>Cytophagales</taxon>
        <taxon>Cyclobacteriaceae</taxon>
        <taxon>Mariniradius</taxon>
    </lineage>
</organism>
<evidence type="ECO:0000313" key="3">
    <source>
        <dbReference type="EMBL" id="MCF1749838.1"/>
    </source>
</evidence>
<comment type="caution">
    <text evidence="3">The sequence shown here is derived from an EMBL/GenBank/DDBJ whole genome shotgun (WGS) entry which is preliminary data.</text>
</comment>
<dbReference type="SUPFAM" id="SSF110296">
    <property type="entry name" value="Oligoxyloglucan reducing end-specific cellobiohydrolase"/>
    <property type="match status" value="1"/>
</dbReference>
<dbReference type="SUPFAM" id="SSF49464">
    <property type="entry name" value="Carboxypeptidase regulatory domain-like"/>
    <property type="match status" value="1"/>
</dbReference>
<gene>
    <name evidence="3" type="ORF">L0U89_02040</name>
</gene>
<dbReference type="InterPro" id="IPR026444">
    <property type="entry name" value="Secre_tail"/>
</dbReference>
<dbReference type="CDD" id="cd15482">
    <property type="entry name" value="Sialidase_non-viral"/>
    <property type="match status" value="1"/>
</dbReference>
<feature type="signal peptide" evidence="1">
    <location>
        <begin position="1"/>
        <end position="19"/>
    </location>
</feature>
<dbReference type="Gene3D" id="2.130.10.10">
    <property type="entry name" value="YVTN repeat-like/Quinoprotein amine dehydrogenase"/>
    <property type="match status" value="1"/>
</dbReference>
<keyword evidence="1" id="KW-0732">Signal</keyword>
<feature type="domain" description="DUF6242" evidence="2">
    <location>
        <begin position="24"/>
        <end position="204"/>
    </location>
</feature>
<dbReference type="RefSeq" id="WP_234859986.1">
    <property type="nucleotide sequence ID" value="NZ_JAKEVZ010000001.1"/>
</dbReference>
<evidence type="ECO:0000313" key="4">
    <source>
        <dbReference type="Proteomes" id="UP001201449"/>
    </source>
</evidence>
<proteinExistence type="predicted"/>
<evidence type="ECO:0000256" key="1">
    <source>
        <dbReference type="SAM" id="SignalP"/>
    </source>
</evidence>
<reference evidence="3 4" key="1">
    <citation type="submission" date="2022-01" db="EMBL/GenBank/DDBJ databases">
        <title>Mariniradius saccharolyticus sp. nov., isolated from sediment of a river.</title>
        <authorList>
            <person name="Liu H."/>
        </authorList>
    </citation>
    <scope>NUCLEOTIDE SEQUENCE [LARGE SCALE GENOMIC DNA]</scope>
    <source>
        <strain evidence="3 4">RY-2</strain>
    </source>
</reference>
<sequence>MKTLLLVLFISLGSFAAYAQGFWLTTPNFPAGPKTAFVGMEDSVLFVGTAEGIWKSTNEGNTWEKALTSSYIYSMYATSEEKLIAGGFGKIFFSSDKGTTWDSVKVASDLPVTKIVEGKNRALFFISSGFTNEAGFVGDGVFYSNGDLKTWIQRNNGLPAHLRSGEHLAVDKNGRIYVTLADENTSGQGGLYFSDDEGLNWQQSHFLVKDLGTLKALNSFSISITPEDSVIVSVNGTVTNFSARLNLIKQIDEIPKDTPWQAMNVAGFINWWEDLNLNTIHFAQNGDWYSSVSSSMSAGGSYVSKDKGFSWEKRTQGLGLSLTDRFEQNFHFESSQGKIFMVQLLDERVYYNNLSLLDPVVISGSISDDQGKPMAGVPITAGNMGIGTDPEGGYSLTVPSGWSGTITPTLGNYRFSPESISLKGVQSATPNMDFVATYTGTYFISGYVKDISGQPVAEVLMDGFPQAVYTNEFGFFLAEVPARWTGTITPALAGYEFSPSSIAVPEVNSNQIEQNFTIRKAGVVYVVGEVKDENGQPFLDVTLDGFPQTTRVGATGNFYGEVPLGWTGTITPKAPEHQFAPEKIQINNLQTDLLGQKFVASKIPAVINFAVSGKITDQGGIPIENISFTGLPVEIKTNADGTYLAELPSGWSGTLTPISEKYVFSPKSISINNLSGDLPGQDFTASIITGIEDEPIPFVVYPNPSTDGVVYISALSSATLRVFTSTGVSIWSGSADTLPLFRLPQSGVYIFLLENEGRRVMRRVIYR</sequence>
<dbReference type="InterPro" id="IPR015943">
    <property type="entry name" value="WD40/YVTN_repeat-like_dom_sf"/>
</dbReference>
<dbReference type="InterPro" id="IPR058667">
    <property type="entry name" value="DUF6242_C"/>
</dbReference>
<evidence type="ECO:0000259" key="2">
    <source>
        <dbReference type="Pfam" id="PF25852"/>
    </source>
</evidence>
<feature type="chain" id="PRO_5045915485" evidence="1">
    <location>
        <begin position="20"/>
        <end position="767"/>
    </location>
</feature>
<accession>A0ABS9BP62</accession>
<dbReference type="InterPro" id="IPR008969">
    <property type="entry name" value="CarboxyPept-like_regulatory"/>
</dbReference>
<dbReference type="Proteomes" id="UP001201449">
    <property type="component" value="Unassembled WGS sequence"/>
</dbReference>
<keyword evidence="4" id="KW-1185">Reference proteome</keyword>
<name>A0ABS9BP62_9BACT</name>
<protein>
    <submittedName>
        <fullName evidence="3">T9SS type A sorting domain-containing protein</fullName>
    </submittedName>
</protein>
<dbReference type="EMBL" id="JAKEVZ010000001">
    <property type="protein sequence ID" value="MCF1749838.1"/>
    <property type="molecule type" value="Genomic_DNA"/>
</dbReference>
<dbReference type="Pfam" id="PF25852">
    <property type="entry name" value="DUF6242_C"/>
    <property type="match status" value="1"/>
</dbReference>
<dbReference type="NCBIfam" id="TIGR04183">
    <property type="entry name" value="Por_Secre_tail"/>
    <property type="match status" value="1"/>
</dbReference>